<dbReference type="InterPro" id="IPR002656">
    <property type="entry name" value="Acyl_transf_3_dom"/>
</dbReference>
<feature type="transmembrane region" description="Helical" evidence="1">
    <location>
        <begin position="433"/>
        <end position="455"/>
    </location>
</feature>
<feature type="transmembrane region" description="Helical" evidence="1">
    <location>
        <begin position="467"/>
        <end position="489"/>
    </location>
</feature>
<keyword evidence="4" id="KW-1185">Reference proteome</keyword>
<feature type="transmembrane region" description="Helical" evidence="1">
    <location>
        <begin position="401"/>
        <end position="421"/>
    </location>
</feature>
<dbReference type="PANTHER" id="PTHR23028:SF134">
    <property type="entry name" value="PUTATIVE (AFU_ORTHOLOGUE AFUA_4G08520)-RELATED"/>
    <property type="match status" value="1"/>
</dbReference>
<dbReference type="Proteomes" id="UP001358417">
    <property type="component" value="Unassembled WGS sequence"/>
</dbReference>
<proteinExistence type="predicted"/>
<dbReference type="GeneID" id="89975154"/>
<dbReference type="GO" id="GO:0016747">
    <property type="term" value="F:acyltransferase activity, transferring groups other than amino-acyl groups"/>
    <property type="evidence" value="ECO:0007669"/>
    <property type="project" value="InterPro"/>
</dbReference>
<keyword evidence="1" id="KW-1133">Transmembrane helix</keyword>
<feature type="transmembrane region" description="Helical" evidence="1">
    <location>
        <begin position="188"/>
        <end position="209"/>
    </location>
</feature>
<accession>A0AAV9MZ98</accession>
<comment type="caution">
    <text evidence="3">The sequence shown here is derived from an EMBL/GenBank/DDBJ whole genome shotgun (WGS) entry which is preliminary data.</text>
</comment>
<evidence type="ECO:0000313" key="4">
    <source>
        <dbReference type="Proteomes" id="UP001358417"/>
    </source>
</evidence>
<dbReference type="InterPro" id="IPR050879">
    <property type="entry name" value="Acyltransferase_3"/>
</dbReference>
<dbReference type="Pfam" id="PF01757">
    <property type="entry name" value="Acyl_transf_3"/>
    <property type="match status" value="1"/>
</dbReference>
<dbReference type="AlphaFoldDB" id="A0AAV9MZ98"/>
<keyword evidence="1" id="KW-0472">Membrane</keyword>
<keyword evidence="1" id="KW-0812">Transmembrane</keyword>
<dbReference type="RefSeq" id="XP_064702611.1">
    <property type="nucleotide sequence ID" value="XM_064850542.1"/>
</dbReference>
<feature type="transmembrane region" description="Helical" evidence="1">
    <location>
        <begin position="264"/>
        <end position="282"/>
    </location>
</feature>
<feature type="transmembrane region" description="Helical" evidence="1">
    <location>
        <begin position="148"/>
        <end position="167"/>
    </location>
</feature>
<protein>
    <recommendedName>
        <fullName evidence="2">Acyltransferase 3 domain-containing protein</fullName>
    </recommendedName>
</protein>
<evidence type="ECO:0000259" key="2">
    <source>
        <dbReference type="Pfam" id="PF01757"/>
    </source>
</evidence>
<gene>
    <name evidence="3" type="ORF">LTR84_006986</name>
</gene>
<feature type="transmembrane region" description="Helical" evidence="1">
    <location>
        <begin position="289"/>
        <end position="314"/>
    </location>
</feature>
<evidence type="ECO:0000313" key="3">
    <source>
        <dbReference type="EMBL" id="KAK5047044.1"/>
    </source>
</evidence>
<sequence>MLGYSRLQGSESPFDAIAGDVLGDAIQLQDRDLEQLHHSCGVQSDHNTETDDDVETEKSMPQTVPKWKMYQTYRLFIKSSCIAALPRFCQPGGMKVRDKLYPTSYLDALRGYAAFIVYVYHTTTWTGFHTFWHHQPFVSIVFNGEGMVALFYVISGFVLSYSLLRSIRRQESAPTLQGLASSTFRRYLRLYGSTVLATFIALILVRLGWYGGDRGLHQPSLLDQIKDWSFETIFYCNPFADIRGWYYGGVHNTKYLPTMWTIPVEFRGSVVVFSVCAAMCKLSTRSRMIVCWMIIFSGYLWNALYVSQFLYGVFLADLSLSRNSEHLVWSENPPDARELPFEGQSRNQTIPAKIGYCLLFIVGILLLGQPDDTELGVWGQFPWGFLKRFIPWYYDAPSGEYWYLSVGAFLLVLSLESYPALHRPLEWGFSQYIGDLSFGIYAIHPMLLLGFYMTWEEPMREKYLGDSPWAFVPGLIVMTFLLISGADYFTRMDRKVVQFGKWLQGRTFREWRN</sequence>
<dbReference type="PANTHER" id="PTHR23028">
    <property type="entry name" value="ACETYLTRANSFERASE"/>
    <property type="match status" value="1"/>
</dbReference>
<feature type="domain" description="Acyltransferase 3" evidence="2">
    <location>
        <begin position="105"/>
        <end position="482"/>
    </location>
</feature>
<evidence type="ECO:0000256" key="1">
    <source>
        <dbReference type="SAM" id="Phobius"/>
    </source>
</evidence>
<reference evidence="3 4" key="1">
    <citation type="submission" date="2023-08" db="EMBL/GenBank/DDBJ databases">
        <title>Black Yeasts Isolated from many extreme environments.</title>
        <authorList>
            <person name="Coleine C."/>
            <person name="Stajich J.E."/>
            <person name="Selbmann L."/>
        </authorList>
    </citation>
    <scope>NUCLEOTIDE SEQUENCE [LARGE SCALE GENOMIC DNA]</scope>
    <source>
        <strain evidence="3 4">CCFEE 5792</strain>
    </source>
</reference>
<dbReference type="EMBL" id="JAVRRD010000027">
    <property type="protein sequence ID" value="KAK5047044.1"/>
    <property type="molecule type" value="Genomic_DNA"/>
</dbReference>
<feature type="transmembrane region" description="Helical" evidence="1">
    <location>
        <begin position="109"/>
        <end position="128"/>
    </location>
</feature>
<name>A0AAV9MZ98_9EURO</name>
<organism evidence="3 4">
    <name type="scientific">Exophiala bonariae</name>
    <dbReference type="NCBI Taxonomy" id="1690606"/>
    <lineage>
        <taxon>Eukaryota</taxon>
        <taxon>Fungi</taxon>
        <taxon>Dikarya</taxon>
        <taxon>Ascomycota</taxon>
        <taxon>Pezizomycotina</taxon>
        <taxon>Eurotiomycetes</taxon>
        <taxon>Chaetothyriomycetidae</taxon>
        <taxon>Chaetothyriales</taxon>
        <taxon>Herpotrichiellaceae</taxon>
        <taxon>Exophiala</taxon>
    </lineage>
</organism>